<accession>A0A8K0AK42</accession>
<organism evidence="1 2">
    <name type="scientific">Andalucia godoyi</name>
    <name type="common">Flagellate</name>
    <dbReference type="NCBI Taxonomy" id="505711"/>
    <lineage>
        <taxon>Eukaryota</taxon>
        <taxon>Discoba</taxon>
        <taxon>Jakobida</taxon>
        <taxon>Andalucina</taxon>
        <taxon>Andaluciidae</taxon>
        <taxon>Andalucia</taxon>
    </lineage>
</organism>
<evidence type="ECO:0000313" key="2">
    <source>
        <dbReference type="Proteomes" id="UP000799049"/>
    </source>
</evidence>
<comment type="caution">
    <text evidence="1">The sequence shown here is derived from an EMBL/GenBank/DDBJ whole genome shotgun (WGS) entry which is preliminary data.</text>
</comment>
<dbReference type="AlphaFoldDB" id="A0A8K0AK42"/>
<dbReference type="OrthoDB" id="10251915at2759"/>
<reference evidence="1" key="1">
    <citation type="submission" date="2019-09" db="EMBL/GenBank/DDBJ databases">
        <title>The Mitochondrial Proteome of the Jakobid, Andalucia godoyi, a Protist With the Most Gene-Rich and Bacteria-Like Mitochondrial Genome.</title>
        <authorList>
            <person name="Gray M.W."/>
            <person name="Burger G."/>
            <person name="Derelle R."/>
            <person name="Klimes V."/>
            <person name="Leger M."/>
            <person name="Sarrasin M."/>
            <person name="Vlcek C."/>
            <person name="Roger A.J."/>
            <person name="Elias M."/>
            <person name="Lang B.F."/>
        </authorList>
    </citation>
    <scope>NUCLEOTIDE SEQUENCE</scope>
    <source>
        <strain evidence="1">And28</strain>
    </source>
</reference>
<sequence>MSNGPHYLFLQHSRLTDEVQKYVSSFVQYIASIVEPDTEPSRRIISFLPDRNGVVLVGFQDSTVRVIHRFLEKMDEEKRTLKFTVHLVLAESHRMTSNFSF</sequence>
<evidence type="ECO:0000313" key="1">
    <source>
        <dbReference type="EMBL" id="KAF0853016.1"/>
    </source>
</evidence>
<gene>
    <name evidence="1" type="ORF">ANDGO_08764</name>
</gene>
<name>A0A8K0AK42_ANDGO</name>
<dbReference type="Proteomes" id="UP000799049">
    <property type="component" value="Unassembled WGS sequence"/>
</dbReference>
<keyword evidence="2" id="KW-1185">Reference proteome</keyword>
<proteinExistence type="predicted"/>
<protein>
    <submittedName>
        <fullName evidence="1">Type II secretion system (T2SS)-related protein GspDN1</fullName>
    </submittedName>
</protein>
<dbReference type="EMBL" id="VRVR01000005">
    <property type="protein sequence ID" value="KAF0853016.1"/>
    <property type="molecule type" value="Genomic_DNA"/>
</dbReference>